<sequence>MTAANSSPTPSDLRHPMFSWIYARMSRRMEAGGMSGLRTELLAGLSGRVVELGAGNGLNFAHYPRTVSEVVAVEPEPYLRTHAEGAAATAPVPVTVTPGRAEKVPLADDSVDAVVLCLVMCSLPDRAAAMAEVRRVLRPNGSLRFLEHTIAPTPGLRAVQKIVDATFWPRIAGGCHTATDPVGTISTAGFEVTELRRLRFPDIRFTQPSTPHVLGTAQMATA</sequence>
<dbReference type="GO" id="GO:0032259">
    <property type="term" value="P:methylation"/>
    <property type="evidence" value="ECO:0007669"/>
    <property type="project" value="UniProtKB-KW"/>
</dbReference>
<keyword evidence="3" id="KW-1185">Reference proteome</keyword>
<dbReference type="PANTHER" id="PTHR45036">
    <property type="entry name" value="METHYLTRANSFERASE LIKE 7B"/>
    <property type="match status" value="1"/>
</dbReference>
<keyword evidence="2" id="KW-0489">Methyltransferase</keyword>
<dbReference type="InterPro" id="IPR013216">
    <property type="entry name" value="Methyltransf_11"/>
</dbReference>
<dbReference type="InterPro" id="IPR052356">
    <property type="entry name" value="Thiol_S-MT"/>
</dbReference>
<evidence type="ECO:0000313" key="3">
    <source>
        <dbReference type="Proteomes" id="UP001597114"/>
    </source>
</evidence>
<keyword evidence="2" id="KW-0808">Transferase</keyword>
<gene>
    <name evidence="2" type="ORF">ACFSJD_06850</name>
</gene>
<protein>
    <submittedName>
        <fullName evidence="2">Class I SAM-dependent methyltransferase</fullName>
        <ecNumber evidence="2">2.1.1.-</ecNumber>
    </submittedName>
</protein>
<dbReference type="Gene3D" id="3.40.50.150">
    <property type="entry name" value="Vaccinia Virus protein VP39"/>
    <property type="match status" value="1"/>
</dbReference>
<dbReference type="InterPro" id="IPR029063">
    <property type="entry name" value="SAM-dependent_MTases_sf"/>
</dbReference>
<comment type="caution">
    <text evidence="2">The sequence shown here is derived from an EMBL/GenBank/DDBJ whole genome shotgun (WGS) entry which is preliminary data.</text>
</comment>
<name>A0ABW4ES50_9PSEU</name>
<dbReference type="EC" id="2.1.1.-" evidence="2"/>
<dbReference type="EMBL" id="JBHUCO010000007">
    <property type="protein sequence ID" value="MFD1517195.1"/>
    <property type="molecule type" value="Genomic_DNA"/>
</dbReference>
<evidence type="ECO:0000313" key="2">
    <source>
        <dbReference type="EMBL" id="MFD1517195.1"/>
    </source>
</evidence>
<dbReference type="RefSeq" id="WP_344718919.1">
    <property type="nucleotide sequence ID" value="NZ_BAAAUS010000002.1"/>
</dbReference>
<dbReference type="Proteomes" id="UP001597114">
    <property type="component" value="Unassembled WGS sequence"/>
</dbReference>
<proteinExistence type="predicted"/>
<evidence type="ECO:0000259" key="1">
    <source>
        <dbReference type="Pfam" id="PF08241"/>
    </source>
</evidence>
<dbReference type="GO" id="GO:0008168">
    <property type="term" value="F:methyltransferase activity"/>
    <property type="evidence" value="ECO:0007669"/>
    <property type="project" value="UniProtKB-KW"/>
</dbReference>
<organism evidence="2 3">
    <name type="scientific">Pseudonocardia yunnanensis</name>
    <dbReference type="NCBI Taxonomy" id="58107"/>
    <lineage>
        <taxon>Bacteria</taxon>
        <taxon>Bacillati</taxon>
        <taxon>Actinomycetota</taxon>
        <taxon>Actinomycetes</taxon>
        <taxon>Pseudonocardiales</taxon>
        <taxon>Pseudonocardiaceae</taxon>
        <taxon>Pseudonocardia</taxon>
    </lineage>
</organism>
<dbReference type="CDD" id="cd02440">
    <property type="entry name" value="AdoMet_MTases"/>
    <property type="match status" value="1"/>
</dbReference>
<reference evidence="3" key="1">
    <citation type="journal article" date="2019" name="Int. J. Syst. Evol. Microbiol.">
        <title>The Global Catalogue of Microorganisms (GCM) 10K type strain sequencing project: providing services to taxonomists for standard genome sequencing and annotation.</title>
        <authorList>
            <consortium name="The Broad Institute Genomics Platform"/>
            <consortium name="The Broad Institute Genome Sequencing Center for Infectious Disease"/>
            <person name="Wu L."/>
            <person name="Ma J."/>
        </authorList>
    </citation>
    <scope>NUCLEOTIDE SEQUENCE [LARGE SCALE GENOMIC DNA]</scope>
    <source>
        <strain evidence="3">CCM 7043</strain>
    </source>
</reference>
<dbReference type="SUPFAM" id="SSF53335">
    <property type="entry name" value="S-adenosyl-L-methionine-dependent methyltransferases"/>
    <property type="match status" value="1"/>
</dbReference>
<dbReference type="Pfam" id="PF08241">
    <property type="entry name" value="Methyltransf_11"/>
    <property type="match status" value="1"/>
</dbReference>
<feature type="domain" description="Methyltransferase type 11" evidence="1">
    <location>
        <begin position="51"/>
        <end position="144"/>
    </location>
</feature>
<dbReference type="PANTHER" id="PTHR45036:SF1">
    <property type="entry name" value="METHYLTRANSFERASE LIKE 7A"/>
    <property type="match status" value="1"/>
</dbReference>
<accession>A0ABW4ES50</accession>